<sequence length="45" mass="5140">MKETIMRQLVRIGMDTSKKVFQLHGVDAEERVALGSGPIDFCREF</sequence>
<evidence type="ECO:0000313" key="1">
    <source>
        <dbReference type="EMBL" id="MCJ8352851.1"/>
    </source>
</evidence>
<accession>A0AAW5ENT4</accession>
<evidence type="ECO:0000313" key="2">
    <source>
        <dbReference type="Proteomes" id="UP001202887"/>
    </source>
</evidence>
<name>A0AAW5ENT4_NOVHA</name>
<protein>
    <recommendedName>
        <fullName evidence="3">Transposase</fullName>
    </recommendedName>
</protein>
<dbReference type="AlphaFoldDB" id="A0AAW5ENT4"/>
<reference evidence="1" key="1">
    <citation type="journal article" date="2021" name="Polymers (Basel)">
        <title>Highly Stretchable Bacterial Cellulose Produced by Komagataeibacter hansenii SI1.</title>
        <authorList>
            <person name="Cielecka I."/>
            <person name="Ryngajllo M."/>
            <person name="Maniukiewicz W."/>
            <person name="Bielecki S."/>
        </authorList>
    </citation>
    <scope>NUCLEOTIDE SEQUENCE</scope>
    <source>
        <strain evidence="1">SI1</strain>
    </source>
</reference>
<comment type="caution">
    <text evidence="1">The sequence shown here is derived from an EMBL/GenBank/DDBJ whole genome shotgun (WGS) entry which is preliminary data.</text>
</comment>
<dbReference type="EMBL" id="JAIBCX010000004">
    <property type="protein sequence ID" value="MCJ8352851.1"/>
    <property type="molecule type" value="Genomic_DNA"/>
</dbReference>
<dbReference type="Proteomes" id="UP001202887">
    <property type="component" value="Unassembled WGS sequence"/>
</dbReference>
<reference evidence="1" key="2">
    <citation type="submission" date="2022-03" db="EMBL/GenBank/DDBJ databases">
        <authorList>
            <person name="Ryngajllo M."/>
            <person name="Jacek P."/>
            <person name="Kubiak K."/>
        </authorList>
    </citation>
    <scope>NUCLEOTIDE SEQUENCE</scope>
    <source>
        <strain evidence="1">SI1</strain>
    </source>
</reference>
<gene>
    <name evidence="1" type="ORF">K1W68_02415</name>
</gene>
<organism evidence="1 2">
    <name type="scientific">Novacetimonas hansenii</name>
    <name type="common">Komagataeibacter hansenii</name>
    <dbReference type="NCBI Taxonomy" id="436"/>
    <lineage>
        <taxon>Bacteria</taxon>
        <taxon>Pseudomonadati</taxon>
        <taxon>Pseudomonadota</taxon>
        <taxon>Alphaproteobacteria</taxon>
        <taxon>Acetobacterales</taxon>
        <taxon>Acetobacteraceae</taxon>
        <taxon>Novacetimonas</taxon>
    </lineage>
</organism>
<evidence type="ECO:0008006" key="3">
    <source>
        <dbReference type="Google" id="ProtNLM"/>
    </source>
</evidence>
<dbReference type="RefSeq" id="WP_247066160.1">
    <property type="nucleotide sequence ID" value="NZ_CP094849.1"/>
</dbReference>
<proteinExistence type="predicted"/>